<evidence type="ECO:0000256" key="16">
    <source>
        <dbReference type="ARBA" id="ARBA00023136"/>
    </source>
</evidence>
<dbReference type="PANTHER" id="PTHR48056">
    <property type="entry name" value="LRR RECEPTOR-LIKE SERINE/THREONINE-PROTEIN KINASE-RELATED"/>
    <property type="match status" value="1"/>
</dbReference>
<dbReference type="Gene3D" id="3.80.10.10">
    <property type="entry name" value="Ribonuclease Inhibitor"/>
    <property type="match status" value="4"/>
</dbReference>
<accession>A0A7I8K3Z9</accession>
<evidence type="ECO:0000256" key="2">
    <source>
        <dbReference type="ARBA" id="ARBA00008684"/>
    </source>
</evidence>
<dbReference type="GO" id="GO:0005524">
    <property type="term" value="F:ATP binding"/>
    <property type="evidence" value="ECO:0007669"/>
    <property type="project" value="UniProtKB-UniRule"/>
</dbReference>
<evidence type="ECO:0000256" key="15">
    <source>
        <dbReference type="ARBA" id="ARBA00022989"/>
    </source>
</evidence>
<evidence type="ECO:0000256" key="5">
    <source>
        <dbReference type="ARBA" id="ARBA00022475"/>
    </source>
</evidence>
<dbReference type="SMART" id="SM00220">
    <property type="entry name" value="S_TKc"/>
    <property type="match status" value="1"/>
</dbReference>
<comment type="similarity">
    <text evidence="3">Belongs to the RLP family.</text>
</comment>
<keyword evidence="5" id="KW-1003">Cell membrane</keyword>
<dbReference type="InterPro" id="IPR032675">
    <property type="entry name" value="LRR_dom_sf"/>
</dbReference>
<comment type="catalytic activity">
    <reaction evidence="20">
        <text>L-seryl-[protein] + ATP = O-phospho-L-seryl-[protein] + ADP + H(+)</text>
        <dbReference type="Rhea" id="RHEA:17989"/>
        <dbReference type="Rhea" id="RHEA-COMP:9863"/>
        <dbReference type="Rhea" id="RHEA-COMP:11604"/>
        <dbReference type="ChEBI" id="CHEBI:15378"/>
        <dbReference type="ChEBI" id="CHEBI:29999"/>
        <dbReference type="ChEBI" id="CHEBI:30616"/>
        <dbReference type="ChEBI" id="CHEBI:83421"/>
        <dbReference type="ChEBI" id="CHEBI:456216"/>
        <dbReference type="EC" id="2.7.11.1"/>
    </reaction>
</comment>
<dbReference type="FunFam" id="3.30.200.20:FF:000162">
    <property type="entry name" value="Adenine nucleotide alpha hydrolase-like domain kinase"/>
    <property type="match status" value="1"/>
</dbReference>
<feature type="binding site" evidence="21">
    <location>
        <position position="797"/>
    </location>
    <ligand>
        <name>ATP</name>
        <dbReference type="ChEBI" id="CHEBI:30616"/>
    </ligand>
</feature>
<keyword evidence="17" id="KW-0675">Receptor</keyword>
<dbReference type="FunFam" id="3.80.10.10:FF:000129">
    <property type="entry name" value="Leucine-rich repeat receptor-like kinase"/>
    <property type="match status" value="1"/>
</dbReference>
<comment type="catalytic activity">
    <reaction evidence="19">
        <text>L-threonyl-[protein] + ATP = O-phospho-L-threonyl-[protein] + ADP + H(+)</text>
        <dbReference type="Rhea" id="RHEA:46608"/>
        <dbReference type="Rhea" id="RHEA-COMP:11060"/>
        <dbReference type="Rhea" id="RHEA-COMP:11605"/>
        <dbReference type="ChEBI" id="CHEBI:15378"/>
        <dbReference type="ChEBI" id="CHEBI:30013"/>
        <dbReference type="ChEBI" id="CHEBI:30616"/>
        <dbReference type="ChEBI" id="CHEBI:61977"/>
        <dbReference type="ChEBI" id="CHEBI:456216"/>
        <dbReference type="EC" id="2.7.11.1"/>
    </reaction>
</comment>
<dbReference type="Proteomes" id="UP000663760">
    <property type="component" value="Chromosome 2"/>
</dbReference>
<evidence type="ECO:0000256" key="11">
    <source>
        <dbReference type="ARBA" id="ARBA00022737"/>
    </source>
</evidence>
<dbReference type="AlphaFoldDB" id="A0A7I8K3Z9"/>
<keyword evidence="15 22" id="KW-1133">Transmembrane helix</keyword>
<keyword evidence="10 23" id="KW-0732">Signal</keyword>
<name>A0A7I8K3Z9_SPIIN</name>
<dbReference type="GO" id="GO:0005886">
    <property type="term" value="C:plasma membrane"/>
    <property type="evidence" value="ECO:0007669"/>
    <property type="project" value="UniProtKB-SubCell"/>
</dbReference>
<dbReference type="PROSITE" id="PS00107">
    <property type="entry name" value="PROTEIN_KINASE_ATP"/>
    <property type="match status" value="1"/>
</dbReference>
<dbReference type="Gene3D" id="1.10.510.10">
    <property type="entry name" value="Transferase(Phosphotransferase) domain 1"/>
    <property type="match status" value="1"/>
</dbReference>
<evidence type="ECO:0000256" key="6">
    <source>
        <dbReference type="ARBA" id="ARBA00022527"/>
    </source>
</evidence>
<feature type="chain" id="PRO_5029843459" description="non-specific serine/threonine protein kinase" evidence="23">
    <location>
        <begin position="21"/>
        <end position="1051"/>
    </location>
</feature>
<evidence type="ECO:0000256" key="21">
    <source>
        <dbReference type="PROSITE-ProRule" id="PRU10141"/>
    </source>
</evidence>
<evidence type="ECO:0000256" key="1">
    <source>
        <dbReference type="ARBA" id="ARBA00004162"/>
    </source>
</evidence>
<sequence>MERRNSLLLLLLLSLSFCQAAIVYSQVSACDPGDLAALQNFSRQVGSGAIDGWNFNESSSSSIDCCGWTGIICDDSSSSTPSDSSRRVVELDLSRREISGVLSDALVRLDRLRSLNLSNNSFSGTVPPELFRLQRLERLDLSVNDLSGVVPADSILPSVQVFNLSFNKFNGSHPVLPGSANLSVFDVGFNRFSGPINTSICSSSTKIKVLRFSFNQFHGSFPAGFVNCRSLAELFIDSNKLPGKLPDDLFQMASLSRLYLQDNRLSGDLSRLGNLSHLVELDISSNNFSGNLPDVFGGLKKLRYFVASTNWFEGQLPPSLSNLSTIQVLNLRKNLFSGEINLGFKAMPRLSFLDLGSNLFRGGIPQSIVLCQELKTLNLARNLLTGEIPKSFNSLRSLTYLSLSNNSLTNIASAFETLQQCPNLTNLVLTINFRGEGMPSAGIQGFHSLKLLVVANCGLSGPVPQWLSGCSELQLLDLSWNKLEGTIPPFFGNLDFLFYLDLSNNSLTGPIPESLSRMKSLVSKDGSMPDSSTADFPFFSKTNRSAAGLQYNQVNSFKPSILLSDNFLSGSIPPQFGKLGNVHVLDLGRNNLSGIIPGELSSMEKLEVLDLSHNSLTGGIPPSLTNLSFLSSFSVAYNKLAGQIPLGGQFSTFQISSFVGNPGLCGVHDLPCPSDPSPFSRGSRRKRSKSFIAGMAVGIAVGAAFIAALMFLIFARARSRRVGDPEKKEEATDAEDTSGLQGSKVVLLFQNRENKGLSINDVLQSTDNFDQANIIGCGGFGLVFKATLPDGTKVAIKRLSGDYGQMDREFQAEVEALSRAQHRNLVLLQGYCRIGKDRLLIYSYMENGSLDYWLHENPNGGAALDWPTRLRIAKGSARGLAYLHQSCQPHILHRDIKSSNILLDEGFEAHLADFGLARLVLPYDTHVTTDLVGTLGYIPPEYGQSSVATFKGDVYSFGVVLLELLTGRRPVDMCKPKGCRDLVSWVIQMRKEKREAEVFDPFIYDKKRERQLSRVLEIACLCLSESPKQRPLTQQIVPWLESIGLEDQAPE</sequence>
<keyword evidence="16 22" id="KW-0472">Membrane</keyword>
<dbReference type="EC" id="2.7.11.1" evidence="4"/>
<dbReference type="SMART" id="SM00369">
    <property type="entry name" value="LRR_TYP"/>
    <property type="match status" value="7"/>
</dbReference>
<keyword evidence="26" id="KW-1185">Reference proteome</keyword>
<dbReference type="PROSITE" id="PS51450">
    <property type="entry name" value="LRR"/>
    <property type="match status" value="1"/>
</dbReference>
<evidence type="ECO:0000256" key="9">
    <source>
        <dbReference type="ARBA" id="ARBA00022692"/>
    </source>
</evidence>
<evidence type="ECO:0000256" key="18">
    <source>
        <dbReference type="ARBA" id="ARBA00023180"/>
    </source>
</evidence>
<keyword evidence="11" id="KW-0677">Repeat</keyword>
<dbReference type="GO" id="GO:0033612">
    <property type="term" value="F:receptor serine/threonine kinase binding"/>
    <property type="evidence" value="ECO:0007669"/>
    <property type="project" value="TreeGrafter"/>
</dbReference>
<dbReference type="InterPro" id="IPR001611">
    <property type="entry name" value="Leu-rich_rpt"/>
</dbReference>
<dbReference type="EMBL" id="LR746265">
    <property type="protein sequence ID" value="CAA7391153.1"/>
    <property type="molecule type" value="Genomic_DNA"/>
</dbReference>
<evidence type="ECO:0000256" key="3">
    <source>
        <dbReference type="ARBA" id="ARBA00009592"/>
    </source>
</evidence>
<dbReference type="InterPro" id="IPR000719">
    <property type="entry name" value="Prot_kinase_dom"/>
</dbReference>
<evidence type="ECO:0000256" key="20">
    <source>
        <dbReference type="ARBA" id="ARBA00048679"/>
    </source>
</evidence>
<dbReference type="InterPro" id="IPR003591">
    <property type="entry name" value="Leu-rich_rpt_typical-subtyp"/>
</dbReference>
<keyword evidence="12 21" id="KW-0547">Nucleotide-binding</keyword>
<dbReference type="InterPro" id="IPR008271">
    <property type="entry name" value="Ser/Thr_kinase_AS"/>
</dbReference>
<feature type="domain" description="Protein kinase" evidence="24">
    <location>
        <begin position="769"/>
        <end position="1040"/>
    </location>
</feature>
<evidence type="ECO:0000256" key="8">
    <source>
        <dbReference type="ARBA" id="ARBA00022679"/>
    </source>
</evidence>
<comment type="subcellular location">
    <subcellularLocation>
        <location evidence="1">Cell membrane</location>
        <topology evidence="1">Single-pass membrane protein</topology>
    </subcellularLocation>
</comment>
<evidence type="ECO:0000256" key="22">
    <source>
        <dbReference type="SAM" id="Phobius"/>
    </source>
</evidence>
<dbReference type="InterPro" id="IPR011009">
    <property type="entry name" value="Kinase-like_dom_sf"/>
</dbReference>
<dbReference type="Pfam" id="PF23598">
    <property type="entry name" value="LRR_14"/>
    <property type="match status" value="1"/>
</dbReference>
<dbReference type="InterPro" id="IPR055414">
    <property type="entry name" value="LRR_R13L4/SHOC2-like"/>
</dbReference>
<organism evidence="25 26">
    <name type="scientific">Spirodela intermedia</name>
    <name type="common">Intermediate duckweed</name>
    <dbReference type="NCBI Taxonomy" id="51605"/>
    <lineage>
        <taxon>Eukaryota</taxon>
        <taxon>Viridiplantae</taxon>
        <taxon>Streptophyta</taxon>
        <taxon>Embryophyta</taxon>
        <taxon>Tracheophyta</taxon>
        <taxon>Spermatophyta</taxon>
        <taxon>Magnoliopsida</taxon>
        <taxon>Liliopsida</taxon>
        <taxon>Araceae</taxon>
        <taxon>Lemnoideae</taxon>
        <taxon>Spirodela</taxon>
    </lineage>
</organism>
<evidence type="ECO:0000313" key="26">
    <source>
        <dbReference type="Proteomes" id="UP000663760"/>
    </source>
</evidence>
<keyword evidence="6" id="KW-0723">Serine/threonine-protein kinase</keyword>
<dbReference type="SUPFAM" id="SSF52058">
    <property type="entry name" value="L domain-like"/>
    <property type="match status" value="2"/>
</dbReference>
<comment type="similarity">
    <text evidence="2">Belongs to the protein kinase superfamily. Ser/Thr protein kinase family.</text>
</comment>
<evidence type="ECO:0000256" key="23">
    <source>
        <dbReference type="SAM" id="SignalP"/>
    </source>
</evidence>
<dbReference type="FunFam" id="3.80.10.10:FF:000213">
    <property type="entry name" value="Tyrosine-sulfated glycopeptide receptor 1"/>
    <property type="match status" value="1"/>
</dbReference>
<dbReference type="PANTHER" id="PTHR48056:SF18">
    <property type="entry name" value="NON-SPECIFIC SERINE_THREONINE PROTEIN KINASE"/>
    <property type="match status" value="1"/>
</dbReference>
<dbReference type="OrthoDB" id="676979at2759"/>
<reference evidence="25" key="1">
    <citation type="submission" date="2020-02" db="EMBL/GenBank/DDBJ databases">
        <authorList>
            <person name="Scholz U."/>
            <person name="Mascher M."/>
            <person name="Fiebig A."/>
        </authorList>
    </citation>
    <scope>NUCLEOTIDE SEQUENCE</scope>
</reference>
<dbReference type="Pfam" id="PF13855">
    <property type="entry name" value="LRR_8"/>
    <property type="match status" value="2"/>
</dbReference>
<evidence type="ECO:0000256" key="12">
    <source>
        <dbReference type="ARBA" id="ARBA00022741"/>
    </source>
</evidence>
<keyword evidence="9 22" id="KW-0812">Transmembrane</keyword>
<gene>
    <name evidence="25" type="ORF">SI8410_02002514</name>
</gene>
<dbReference type="PROSITE" id="PS50011">
    <property type="entry name" value="PROTEIN_KINASE_DOM"/>
    <property type="match status" value="1"/>
</dbReference>
<evidence type="ECO:0000256" key="17">
    <source>
        <dbReference type="ARBA" id="ARBA00023170"/>
    </source>
</evidence>
<dbReference type="InterPro" id="IPR050647">
    <property type="entry name" value="Plant_LRR-RLKs"/>
</dbReference>
<dbReference type="InterPro" id="IPR001245">
    <property type="entry name" value="Ser-Thr/Tyr_kinase_cat_dom"/>
</dbReference>
<dbReference type="InterPro" id="IPR013210">
    <property type="entry name" value="LRR_N_plant-typ"/>
</dbReference>
<evidence type="ECO:0000313" key="25">
    <source>
        <dbReference type="EMBL" id="CAA7391153.1"/>
    </source>
</evidence>
<dbReference type="Pfam" id="PF00560">
    <property type="entry name" value="LRR_1"/>
    <property type="match status" value="2"/>
</dbReference>
<dbReference type="Pfam" id="PF08263">
    <property type="entry name" value="LRRNT_2"/>
    <property type="match status" value="1"/>
</dbReference>
<keyword evidence="18" id="KW-0325">Glycoprotein</keyword>
<keyword evidence="7" id="KW-0433">Leucine-rich repeat</keyword>
<feature type="signal peptide" evidence="23">
    <location>
        <begin position="1"/>
        <end position="20"/>
    </location>
</feature>
<proteinExistence type="inferred from homology"/>
<dbReference type="InterPro" id="IPR017441">
    <property type="entry name" value="Protein_kinase_ATP_BS"/>
</dbReference>
<feature type="transmembrane region" description="Helical" evidence="22">
    <location>
        <begin position="691"/>
        <end position="714"/>
    </location>
</feature>
<keyword evidence="14 21" id="KW-0067">ATP-binding</keyword>
<dbReference type="PROSITE" id="PS00108">
    <property type="entry name" value="PROTEIN_KINASE_ST"/>
    <property type="match status" value="1"/>
</dbReference>
<evidence type="ECO:0000256" key="14">
    <source>
        <dbReference type="ARBA" id="ARBA00022840"/>
    </source>
</evidence>
<protein>
    <recommendedName>
        <fullName evidence="4">non-specific serine/threonine protein kinase</fullName>
        <ecNumber evidence="4">2.7.11.1</ecNumber>
    </recommendedName>
</protein>
<evidence type="ECO:0000256" key="7">
    <source>
        <dbReference type="ARBA" id="ARBA00022614"/>
    </source>
</evidence>
<evidence type="ECO:0000256" key="19">
    <source>
        <dbReference type="ARBA" id="ARBA00047899"/>
    </source>
</evidence>
<dbReference type="Pfam" id="PF07714">
    <property type="entry name" value="PK_Tyr_Ser-Thr"/>
    <property type="match status" value="1"/>
</dbReference>
<evidence type="ECO:0000259" key="24">
    <source>
        <dbReference type="PROSITE" id="PS50011"/>
    </source>
</evidence>
<dbReference type="PRINTS" id="PR00019">
    <property type="entry name" value="LEURICHRPT"/>
</dbReference>
<evidence type="ECO:0000256" key="4">
    <source>
        <dbReference type="ARBA" id="ARBA00012513"/>
    </source>
</evidence>
<evidence type="ECO:0000256" key="10">
    <source>
        <dbReference type="ARBA" id="ARBA00022729"/>
    </source>
</evidence>
<keyword evidence="8" id="KW-0808">Transferase</keyword>
<dbReference type="GO" id="GO:0004674">
    <property type="term" value="F:protein serine/threonine kinase activity"/>
    <property type="evidence" value="ECO:0007669"/>
    <property type="project" value="UniProtKB-KW"/>
</dbReference>
<dbReference type="Gene3D" id="3.30.200.20">
    <property type="entry name" value="Phosphorylase Kinase, domain 1"/>
    <property type="match status" value="1"/>
</dbReference>
<keyword evidence="13" id="KW-0418">Kinase</keyword>
<evidence type="ECO:0000256" key="13">
    <source>
        <dbReference type="ARBA" id="ARBA00022777"/>
    </source>
</evidence>
<dbReference type="FunFam" id="1.10.510.10:FF:000309">
    <property type="entry name" value="Leucine-rich repeat receptor-like protein kinase"/>
    <property type="match status" value="1"/>
</dbReference>
<dbReference type="SUPFAM" id="SSF56112">
    <property type="entry name" value="Protein kinase-like (PK-like)"/>
    <property type="match status" value="1"/>
</dbReference>